<keyword evidence="4" id="KW-0479">Metal-binding</keyword>
<feature type="compositionally biased region" description="Basic and acidic residues" evidence="5">
    <location>
        <begin position="194"/>
        <end position="217"/>
    </location>
</feature>
<gene>
    <name evidence="6" type="ORF">KFL_000020200</name>
</gene>
<dbReference type="OMA" id="CESYKIF"/>
<dbReference type="PRINTS" id="PR00328">
    <property type="entry name" value="SAR1GTPBP"/>
</dbReference>
<dbReference type="InterPro" id="IPR027417">
    <property type="entry name" value="P-loop_NTPase"/>
</dbReference>
<feature type="binding site" evidence="3">
    <location>
        <begin position="7"/>
        <end position="14"/>
    </location>
    <ligand>
        <name>GTP</name>
        <dbReference type="ChEBI" id="CHEBI:37565"/>
    </ligand>
</feature>
<dbReference type="SMART" id="SM00177">
    <property type="entry name" value="ARF"/>
    <property type="match status" value="1"/>
</dbReference>
<evidence type="ECO:0000256" key="5">
    <source>
        <dbReference type="SAM" id="MobiDB-lite"/>
    </source>
</evidence>
<organism evidence="6 7">
    <name type="scientific">Klebsormidium nitens</name>
    <name type="common">Green alga</name>
    <name type="synonym">Ulothrix nitens</name>
    <dbReference type="NCBI Taxonomy" id="105231"/>
    <lineage>
        <taxon>Eukaryota</taxon>
        <taxon>Viridiplantae</taxon>
        <taxon>Streptophyta</taxon>
        <taxon>Klebsormidiophyceae</taxon>
        <taxon>Klebsormidiales</taxon>
        <taxon>Klebsormidiaceae</taxon>
        <taxon>Klebsormidium</taxon>
    </lineage>
</organism>
<reference evidence="6 7" key="1">
    <citation type="journal article" date="2014" name="Nat. Commun.">
        <title>Klebsormidium flaccidum genome reveals primary factors for plant terrestrial adaptation.</title>
        <authorList>
            <person name="Hori K."/>
            <person name="Maruyama F."/>
            <person name="Fujisawa T."/>
            <person name="Togashi T."/>
            <person name="Yamamoto N."/>
            <person name="Seo M."/>
            <person name="Sato S."/>
            <person name="Yamada T."/>
            <person name="Mori H."/>
            <person name="Tajima N."/>
            <person name="Moriyama T."/>
            <person name="Ikeuchi M."/>
            <person name="Watanabe M."/>
            <person name="Wada H."/>
            <person name="Kobayashi K."/>
            <person name="Saito M."/>
            <person name="Masuda T."/>
            <person name="Sasaki-Sekimoto Y."/>
            <person name="Mashiguchi K."/>
            <person name="Awai K."/>
            <person name="Shimojima M."/>
            <person name="Masuda S."/>
            <person name="Iwai M."/>
            <person name="Nobusawa T."/>
            <person name="Narise T."/>
            <person name="Kondo S."/>
            <person name="Saito H."/>
            <person name="Sato R."/>
            <person name="Murakawa M."/>
            <person name="Ihara Y."/>
            <person name="Oshima-Yamada Y."/>
            <person name="Ohtaka K."/>
            <person name="Satoh M."/>
            <person name="Sonobe K."/>
            <person name="Ishii M."/>
            <person name="Ohtani R."/>
            <person name="Kanamori-Sato M."/>
            <person name="Honoki R."/>
            <person name="Miyazaki D."/>
            <person name="Mochizuki H."/>
            <person name="Umetsu J."/>
            <person name="Higashi K."/>
            <person name="Shibata D."/>
            <person name="Kamiya Y."/>
            <person name="Sato N."/>
            <person name="Nakamura Y."/>
            <person name="Tabata S."/>
            <person name="Ida S."/>
            <person name="Kurokawa K."/>
            <person name="Ohta H."/>
        </authorList>
    </citation>
    <scope>NUCLEOTIDE SEQUENCE [LARGE SCALE GENOMIC DNA]</scope>
    <source>
        <strain evidence="6 7">NIES-2285</strain>
    </source>
</reference>
<name>A0A1Y1HKJ5_KLENI</name>
<keyword evidence="4" id="KW-0460">Magnesium</keyword>
<dbReference type="Proteomes" id="UP000054558">
    <property type="component" value="Unassembled WGS sequence"/>
</dbReference>
<dbReference type="GO" id="GO:0003924">
    <property type="term" value="F:GTPase activity"/>
    <property type="evidence" value="ECO:0007669"/>
    <property type="project" value="InterPro"/>
</dbReference>
<keyword evidence="1 3" id="KW-0547">Nucleotide-binding</keyword>
<dbReference type="EMBL" id="DF236951">
    <property type="protein sequence ID" value="GAQ77659.1"/>
    <property type="molecule type" value="Genomic_DNA"/>
</dbReference>
<dbReference type="OrthoDB" id="14717at2759"/>
<feature type="region of interest" description="Disordered" evidence="5">
    <location>
        <begin position="290"/>
        <end position="349"/>
    </location>
</feature>
<feature type="binding site" evidence="4">
    <location>
        <position position="31"/>
    </location>
    <ligand>
        <name>Mg(2+)</name>
        <dbReference type="ChEBI" id="CHEBI:18420"/>
    </ligand>
</feature>
<sequence length="349" mass="37309">MTLAIVGLDNAGKSTLLANVRGESPEATVPTWGFINKEWKMGSWNIVFYDLGGARKIRKIWERYYAEIHGLVFVVDASDEARLEEVREELERAVRHPYMAQKAVLIFANKQDKKMALGPAEVAAGLGLSSTGSETYKVVGCSGIYAEGETPDSSILDGMLWLIGSIDKHFVELDARVRDEAEEQMALEKRLKAERKVRADSNRAERQRNEAHVHPDPESDISTAPAADTSTSSAAGLEREAQDDKSGAASGVAPSSIPVLLDSVEALPVSSLSAAAAEASSADHGAGFDLHPFALESAPPQLDRPGSRGSDGKGRKKYVLTEDVELKQGSNPEEAGAVSGHASGVGTIQ</sequence>
<evidence type="ECO:0000256" key="2">
    <source>
        <dbReference type="ARBA" id="ARBA00023134"/>
    </source>
</evidence>
<feature type="compositionally biased region" description="Basic and acidic residues" evidence="5">
    <location>
        <begin position="237"/>
        <end position="246"/>
    </location>
</feature>
<keyword evidence="7" id="KW-1185">Reference proteome</keyword>
<dbReference type="PANTHER" id="PTHR46090">
    <property type="entry name" value="ADP-RIBOSYLATION FACTOR-LIKE PROTEIN 13B"/>
    <property type="match status" value="1"/>
</dbReference>
<dbReference type="Gene3D" id="3.40.50.300">
    <property type="entry name" value="P-loop containing nucleotide triphosphate hydrolases"/>
    <property type="match status" value="1"/>
</dbReference>
<feature type="compositionally biased region" description="Low complexity" evidence="5">
    <location>
        <begin position="220"/>
        <end position="235"/>
    </location>
</feature>
<dbReference type="GO" id="GO:0005525">
    <property type="term" value="F:GTP binding"/>
    <property type="evidence" value="ECO:0007669"/>
    <property type="project" value="UniProtKB-KW"/>
</dbReference>
<evidence type="ECO:0000256" key="4">
    <source>
        <dbReference type="PIRSR" id="PIRSR606689-2"/>
    </source>
</evidence>
<evidence type="ECO:0000313" key="6">
    <source>
        <dbReference type="EMBL" id="GAQ77659.1"/>
    </source>
</evidence>
<evidence type="ECO:0000313" key="7">
    <source>
        <dbReference type="Proteomes" id="UP000054558"/>
    </source>
</evidence>
<dbReference type="PANTHER" id="PTHR46090:SF2">
    <property type="entry name" value="ADP-RIBOSYLATION FACTOR-LIKE PROTEIN 13B"/>
    <property type="match status" value="1"/>
</dbReference>
<accession>A0A1Y1HKJ5</accession>
<feature type="binding site" evidence="3">
    <location>
        <position position="53"/>
    </location>
    <ligand>
        <name>GTP</name>
        <dbReference type="ChEBI" id="CHEBI:37565"/>
    </ligand>
</feature>
<dbReference type="SMART" id="SM00178">
    <property type="entry name" value="SAR"/>
    <property type="match status" value="1"/>
</dbReference>
<feature type="region of interest" description="Disordered" evidence="5">
    <location>
        <begin position="194"/>
        <end position="253"/>
    </location>
</feature>
<feature type="compositionally biased region" description="Low complexity" evidence="5">
    <location>
        <begin position="335"/>
        <end position="349"/>
    </location>
</feature>
<dbReference type="Pfam" id="PF00025">
    <property type="entry name" value="Arf"/>
    <property type="match status" value="1"/>
</dbReference>
<dbReference type="InterPro" id="IPR006689">
    <property type="entry name" value="Small_GTPase_ARF/SAR"/>
</dbReference>
<feature type="binding site" evidence="4">
    <location>
        <position position="14"/>
    </location>
    <ligand>
        <name>Mg(2+)</name>
        <dbReference type="ChEBI" id="CHEBI:18420"/>
    </ligand>
</feature>
<protein>
    <submittedName>
        <fullName evidence="6">ADP-ribosylation factor</fullName>
    </submittedName>
</protein>
<dbReference type="AlphaFoldDB" id="A0A1Y1HKJ5"/>
<feature type="binding site" evidence="3">
    <location>
        <begin position="109"/>
        <end position="112"/>
    </location>
    <ligand>
        <name>GTP</name>
        <dbReference type="ChEBI" id="CHEBI:37565"/>
    </ligand>
</feature>
<dbReference type="STRING" id="105231.A0A1Y1HKJ5"/>
<dbReference type="PROSITE" id="PS51417">
    <property type="entry name" value="ARF"/>
    <property type="match status" value="1"/>
</dbReference>
<keyword evidence="2 3" id="KW-0342">GTP-binding</keyword>
<proteinExistence type="predicted"/>
<evidence type="ECO:0000256" key="1">
    <source>
        <dbReference type="ARBA" id="ARBA00022741"/>
    </source>
</evidence>
<dbReference type="GO" id="GO:0046872">
    <property type="term" value="F:metal ion binding"/>
    <property type="evidence" value="ECO:0007669"/>
    <property type="project" value="UniProtKB-KW"/>
</dbReference>
<dbReference type="InterPro" id="IPR051995">
    <property type="entry name" value="Ciliary_GTPase"/>
</dbReference>
<dbReference type="SUPFAM" id="SSF52540">
    <property type="entry name" value="P-loop containing nucleoside triphosphate hydrolases"/>
    <property type="match status" value="1"/>
</dbReference>
<evidence type="ECO:0000256" key="3">
    <source>
        <dbReference type="PIRSR" id="PIRSR606689-1"/>
    </source>
</evidence>